<dbReference type="EMBL" id="BK016169">
    <property type="protein sequence ID" value="DAF99618.1"/>
    <property type="molecule type" value="Genomic_DNA"/>
</dbReference>
<protein>
    <submittedName>
        <fullName evidence="1">Uncharacterized protein</fullName>
    </submittedName>
</protein>
<proteinExistence type="predicted"/>
<reference evidence="1" key="1">
    <citation type="journal article" date="2021" name="Proc. Natl. Acad. Sci. U.S.A.">
        <title>A Catalog of Tens of Thousands of Viruses from Human Metagenomes Reveals Hidden Associations with Chronic Diseases.</title>
        <authorList>
            <person name="Tisza M.J."/>
            <person name="Buck C.B."/>
        </authorList>
    </citation>
    <scope>NUCLEOTIDE SEQUENCE</scope>
    <source>
        <strain evidence="1">CtkKt3</strain>
    </source>
</reference>
<evidence type="ECO:0000313" key="1">
    <source>
        <dbReference type="EMBL" id="DAF99618.1"/>
    </source>
</evidence>
<sequence length="41" mass="4910">MFQEQGKKKTEDKLLKAGMISVFFIDYRYRRVKKGEKQNGI</sequence>
<name>A0A8S5UZ10_9CAUD</name>
<accession>A0A8S5UZ10</accession>
<organism evidence="1">
    <name type="scientific">Siphoviridae sp. ctkKt3</name>
    <dbReference type="NCBI Taxonomy" id="2825642"/>
    <lineage>
        <taxon>Viruses</taxon>
        <taxon>Duplodnaviria</taxon>
        <taxon>Heunggongvirae</taxon>
        <taxon>Uroviricota</taxon>
        <taxon>Caudoviricetes</taxon>
    </lineage>
</organism>